<accession>A0ABZ3BWY7</accession>
<feature type="domain" description="Endonuclease/exonuclease/phosphatase" evidence="1">
    <location>
        <begin position="34"/>
        <end position="277"/>
    </location>
</feature>
<proteinExistence type="predicted"/>
<dbReference type="Proteomes" id="UP001449178">
    <property type="component" value="Chromosome"/>
</dbReference>
<dbReference type="Pfam" id="PF19580">
    <property type="entry name" value="Exo_endo_phos_3"/>
    <property type="match status" value="1"/>
</dbReference>
<dbReference type="InterPro" id="IPR005135">
    <property type="entry name" value="Endo/exonuclease/phosphatase"/>
</dbReference>
<dbReference type="InterPro" id="IPR036691">
    <property type="entry name" value="Endo/exonu/phosph_ase_sf"/>
</dbReference>
<evidence type="ECO:0000313" key="2">
    <source>
        <dbReference type="EMBL" id="WZW87029.1"/>
    </source>
</evidence>
<keyword evidence="2" id="KW-0378">Hydrolase</keyword>
<keyword evidence="3" id="KW-1185">Reference proteome</keyword>
<keyword evidence="2" id="KW-0540">Nuclease</keyword>
<reference evidence="2 3" key="1">
    <citation type="submission" date="2024-03" db="EMBL/GenBank/DDBJ databases">
        <title>Complete Genome Sequence and Annotation of Ignatzschineria larvae DSM 13226.</title>
        <authorList>
            <person name="Cantrell E."/>
            <person name="Burcham Z.M."/>
        </authorList>
    </citation>
    <scope>NUCLEOTIDE SEQUENCE [LARGE SCALE GENOMIC DNA]</scope>
    <source>
        <strain evidence="2 3">DSM 13226</strain>
    </source>
</reference>
<dbReference type="Gene3D" id="3.60.10.10">
    <property type="entry name" value="Endonuclease/exonuclease/phosphatase"/>
    <property type="match status" value="1"/>
</dbReference>
<organism evidence="2 3">
    <name type="scientific">Ignatzschineria larvae DSM 13226</name>
    <dbReference type="NCBI Taxonomy" id="1111732"/>
    <lineage>
        <taxon>Bacteria</taxon>
        <taxon>Pseudomonadati</taxon>
        <taxon>Pseudomonadota</taxon>
        <taxon>Gammaproteobacteria</taxon>
        <taxon>Cardiobacteriales</taxon>
        <taxon>Ignatzschineriaceae</taxon>
        <taxon>Ignatzschineria</taxon>
    </lineage>
</organism>
<evidence type="ECO:0000313" key="3">
    <source>
        <dbReference type="Proteomes" id="UP001449178"/>
    </source>
</evidence>
<sequence>MKNNLQSSISLAWWNTSMSYRDQTNLEEEGRELVFQVINRLINNQIVDIIALCEVSEGDISEIKKRCNLFGYEILSACREVGRTQFDFCIIYKRDSIHIANEQYLSTTRNKKTYKIGFRLDFVFKVTGCIFHLFLSHWPSRLQSEASEKREYLADRLREYICDIEDGYQDVGNHPNIILMGDYNDEPFDVSLSKKIMATRDRNIVLTREELFFNPFWGEMSESDNSEHIGTYFHRAGDTTKWRTFDQIMYSHSFVVADSWKIKNIKNRVLADSDILELVTSNKSKLDHLPIMGVIEKGD</sequence>
<gene>
    <name evidence="2" type="ORF">WMO13_06495</name>
</gene>
<dbReference type="RefSeq" id="WP_156923249.1">
    <property type="nucleotide sequence ID" value="NZ_AZOD01000009.1"/>
</dbReference>
<dbReference type="GO" id="GO:0004519">
    <property type="term" value="F:endonuclease activity"/>
    <property type="evidence" value="ECO:0007669"/>
    <property type="project" value="UniProtKB-KW"/>
</dbReference>
<name>A0ABZ3BWY7_9GAMM</name>
<keyword evidence="2" id="KW-0255">Endonuclease</keyword>
<evidence type="ECO:0000259" key="1">
    <source>
        <dbReference type="Pfam" id="PF19580"/>
    </source>
</evidence>
<dbReference type="SUPFAM" id="SSF56219">
    <property type="entry name" value="DNase I-like"/>
    <property type="match status" value="1"/>
</dbReference>
<dbReference type="EMBL" id="CP150637">
    <property type="protein sequence ID" value="WZW87029.1"/>
    <property type="molecule type" value="Genomic_DNA"/>
</dbReference>
<protein>
    <submittedName>
        <fullName evidence="2">Endonuclease/exonuclease/phosphatase family protein</fullName>
    </submittedName>
</protein>